<dbReference type="InterPro" id="IPR036179">
    <property type="entry name" value="Ig-like_dom_sf"/>
</dbReference>
<dbReference type="PROSITE" id="PS51465">
    <property type="entry name" value="KAZAL_2"/>
    <property type="match status" value="1"/>
</dbReference>
<comment type="subcellular location">
    <subcellularLocation>
        <location evidence="1">Secreted</location>
    </subcellularLocation>
</comment>
<dbReference type="Pfam" id="PF00219">
    <property type="entry name" value="IGFBP"/>
    <property type="match status" value="1"/>
</dbReference>
<name>A0A8W8IJV8_MAGGI</name>
<evidence type="ECO:0000259" key="7">
    <source>
        <dbReference type="PROSITE" id="PS50835"/>
    </source>
</evidence>
<dbReference type="Pfam" id="PF13927">
    <property type="entry name" value="Ig_3"/>
    <property type="match status" value="1"/>
</dbReference>
<dbReference type="InterPro" id="IPR007110">
    <property type="entry name" value="Ig-like_dom"/>
</dbReference>
<dbReference type="GO" id="GO:0001558">
    <property type="term" value="P:regulation of cell growth"/>
    <property type="evidence" value="ECO:0007669"/>
    <property type="project" value="InterPro"/>
</dbReference>
<dbReference type="GO" id="GO:0005520">
    <property type="term" value="F:insulin-like growth factor binding"/>
    <property type="evidence" value="ECO:0007669"/>
    <property type="project" value="InterPro"/>
</dbReference>
<dbReference type="SUPFAM" id="SSF48726">
    <property type="entry name" value="Immunoglobulin"/>
    <property type="match status" value="1"/>
</dbReference>
<feature type="domain" description="IGFBP N-terminal" evidence="8">
    <location>
        <begin position="23"/>
        <end position="98"/>
    </location>
</feature>
<organism evidence="10 11">
    <name type="scientific">Magallana gigas</name>
    <name type="common">Pacific oyster</name>
    <name type="synonym">Crassostrea gigas</name>
    <dbReference type="NCBI Taxonomy" id="29159"/>
    <lineage>
        <taxon>Eukaryota</taxon>
        <taxon>Metazoa</taxon>
        <taxon>Spiralia</taxon>
        <taxon>Lophotrochozoa</taxon>
        <taxon>Mollusca</taxon>
        <taxon>Bivalvia</taxon>
        <taxon>Autobranchia</taxon>
        <taxon>Pteriomorphia</taxon>
        <taxon>Ostreida</taxon>
        <taxon>Ostreoidea</taxon>
        <taxon>Ostreidae</taxon>
        <taxon>Magallana</taxon>
    </lineage>
</organism>
<dbReference type="PROSITE" id="PS51323">
    <property type="entry name" value="IGFBP_N_2"/>
    <property type="match status" value="1"/>
</dbReference>
<keyword evidence="3 6" id="KW-0732">Signal</keyword>
<dbReference type="InterPro" id="IPR013783">
    <property type="entry name" value="Ig-like_fold"/>
</dbReference>
<dbReference type="InterPro" id="IPR036058">
    <property type="entry name" value="Kazal_dom_sf"/>
</dbReference>
<dbReference type="SMART" id="SM00280">
    <property type="entry name" value="KAZAL"/>
    <property type="match status" value="1"/>
</dbReference>
<evidence type="ECO:0008006" key="12">
    <source>
        <dbReference type="Google" id="ProtNLM"/>
    </source>
</evidence>
<evidence type="ECO:0000256" key="3">
    <source>
        <dbReference type="ARBA" id="ARBA00022729"/>
    </source>
</evidence>
<dbReference type="OrthoDB" id="5985519at2759"/>
<evidence type="ECO:0000259" key="8">
    <source>
        <dbReference type="PROSITE" id="PS51323"/>
    </source>
</evidence>
<dbReference type="Gene3D" id="2.60.40.10">
    <property type="entry name" value="Immunoglobulins"/>
    <property type="match status" value="1"/>
</dbReference>
<dbReference type="InterPro" id="IPR003599">
    <property type="entry name" value="Ig_sub"/>
</dbReference>
<keyword evidence="4" id="KW-1015">Disulfide bond</keyword>
<dbReference type="PANTHER" id="PTHR14186:SF19">
    <property type="entry name" value="INSULIN-LIKE GROWTH FACTOR-BINDING PROTEIN 7"/>
    <property type="match status" value="1"/>
</dbReference>
<dbReference type="PANTHER" id="PTHR14186">
    <property type="entry name" value="INSULIN-LIKE GROWTH FACTOR BINDING PROTEIN-RELATED"/>
    <property type="match status" value="1"/>
</dbReference>
<keyword evidence="2" id="KW-0964">Secreted</keyword>
<dbReference type="OMA" id="CHTKNKH"/>
<accession>A0A8W8IJV8</accession>
<dbReference type="InterPro" id="IPR009030">
    <property type="entry name" value="Growth_fac_rcpt_cys_sf"/>
</dbReference>
<dbReference type="InterPro" id="IPR011390">
    <property type="entry name" value="IGFBP_rP_mac25"/>
</dbReference>
<dbReference type="SMART" id="SM00121">
    <property type="entry name" value="IB"/>
    <property type="match status" value="1"/>
</dbReference>
<dbReference type="GeneID" id="105339347"/>
<evidence type="ECO:0000256" key="1">
    <source>
        <dbReference type="ARBA" id="ARBA00004613"/>
    </source>
</evidence>
<reference evidence="10" key="1">
    <citation type="submission" date="2022-08" db="UniProtKB">
        <authorList>
            <consortium name="EnsemblMetazoa"/>
        </authorList>
    </citation>
    <scope>IDENTIFICATION</scope>
    <source>
        <strain evidence="10">05x7-T-G4-1.051#20</strain>
    </source>
</reference>
<dbReference type="SMART" id="SM00408">
    <property type="entry name" value="IGc2"/>
    <property type="match status" value="1"/>
</dbReference>
<evidence type="ECO:0000313" key="10">
    <source>
        <dbReference type="EnsemblMetazoa" id="G14659.25:cds"/>
    </source>
</evidence>
<sequence length="258" mass="28423">MKGIVFVSCFLGFLCLSMGQEDIPSDCGVCDRSACPEQKDKTCKAGITRDRCKCCQVCAQAEGEICDISGASNKYPPCGDYLTCKMDQDRNIGICVCDYQDTLCGTDDVTYTSICQMREAQNTKGRDLKVKNSGPCKTAPRILTGPDSVTNVTGDKVVLMCEATGFPIPHIGWLFQRTDDETNSLPGDDMAISVVTRGGPEKYQVTGWLQVDEASKHHEGYYICVAHNKHGSDKQTGRIKIHEKKLNRVERKEDGDQL</sequence>
<dbReference type="CDD" id="cd00104">
    <property type="entry name" value="KAZAL_FS"/>
    <property type="match status" value="1"/>
</dbReference>
<dbReference type="GO" id="GO:0005576">
    <property type="term" value="C:extracellular region"/>
    <property type="evidence" value="ECO:0007669"/>
    <property type="project" value="UniProtKB-SubCell"/>
</dbReference>
<dbReference type="SUPFAM" id="SSF57184">
    <property type="entry name" value="Growth factor receptor domain"/>
    <property type="match status" value="1"/>
</dbReference>
<dbReference type="Gene3D" id="3.30.60.30">
    <property type="match status" value="1"/>
</dbReference>
<dbReference type="EnsemblMetazoa" id="G14659.25">
    <property type="protein sequence ID" value="G14659.25:cds"/>
    <property type="gene ID" value="G14659"/>
</dbReference>
<evidence type="ECO:0000256" key="4">
    <source>
        <dbReference type="ARBA" id="ARBA00023157"/>
    </source>
</evidence>
<dbReference type="Proteomes" id="UP000005408">
    <property type="component" value="Unassembled WGS sequence"/>
</dbReference>
<dbReference type="PROSITE" id="PS50835">
    <property type="entry name" value="IG_LIKE"/>
    <property type="match status" value="1"/>
</dbReference>
<feature type="domain" description="Ig-like" evidence="7">
    <location>
        <begin position="140"/>
        <end position="240"/>
    </location>
</feature>
<feature type="signal peptide" evidence="6">
    <location>
        <begin position="1"/>
        <end position="19"/>
    </location>
</feature>
<evidence type="ECO:0000256" key="6">
    <source>
        <dbReference type="SAM" id="SignalP"/>
    </source>
</evidence>
<keyword evidence="11" id="KW-1185">Reference proteome</keyword>
<feature type="domain" description="Kazal-like" evidence="9">
    <location>
        <begin position="72"/>
        <end position="138"/>
    </location>
</feature>
<evidence type="ECO:0000259" key="9">
    <source>
        <dbReference type="PROSITE" id="PS51465"/>
    </source>
</evidence>
<dbReference type="EnsemblMetazoa" id="G14659.3">
    <property type="protein sequence ID" value="G14659.3:cds"/>
    <property type="gene ID" value="G14659"/>
</dbReference>
<dbReference type="AlphaFoldDB" id="A0A8W8IJV8"/>
<evidence type="ECO:0000313" key="11">
    <source>
        <dbReference type="Proteomes" id="UP000005408"/>
    </source>
</evidence>
<dbReference type="InterPro" id="IPR002350">
    <property type="entry name" value="Kazal_dom"/>
</dbReference>
<keyword evidence="5" id="KW-0393">Immunoglobulin domain</keyword>
<evidence type="ECO:0000256" key="5">
    <source>
        <dbReference type="ARBA" id="ARBA00023319"/>
    </source>
</evidence>
<dbReference type="GO" id="GO:0009966">
    <property type="term" value="P:regulation of signal transduction"/>
    <property type="evidence" value="ECO:0007669"/>
    <property type="project" value="TreeGrafter"/>
</dbReference>
<dbReference type="RefSeq" id="XP_011443144.2">
    <property type="nucleotide sequence ID" value="XM_011444842.4"/>
</dbReference>
<dbReference type="InterPro" id="IPR003598">
    <property type="entry name" value="Ig_sub2"/>
</dbReference>
<dbReference type="SMART" id="SM00409">
    <property type="entry name" value="IG"/>
    <property type="match status" value="1"/>
</dbReference>
<evidence type="ECO:0000256" key="2">
    <source>
        <dbReference type="ARBA" id="ARBA00022525"/>
    </source>
</evidence>
<protein>
    <recommendedName>
        <fullName evidence="12">Kazal-type serine protease inhibitor domain-containing protein 1</fullName>
    </recommendedName>
</protein>
<dbReference type="Gene3D" id="4.10.40.20">
    <property type="match status" value="1"/>
</dbReference>
<feature type="chain" id="PRO_5042430838" description="Kazal-type serine protease inhibitor domain-containing protein 1" evidence="6">
    <location>
        <begin position="20"/>
        <end position="258"/>
    </location>
</feature>
<dbReference type="Pfam" id="PF07648">
    <property type="entry name" value="Kazal_2"/>
    <property type="match status" value="1"/>
</dbReference>
<dbReference type="SUPFAM" id="SSF100895">
    <property type="entry name" value="Kazal-type serine protease inhibitors"/>
    <property type="match status" value="1"/>
</dbReference>
<dbReference type="InterPro" id="IPR000867">
    <property type="entry name" value="IGFBP-like"/>
</dbReference>
<dbReference type="KEGG" id="crg:105339347"/>
<proteinExistence type="predicted"/>
<dbReference type="EnsemblMetazoa" id="G14659.17">
    <property type="protein sequence ID" value="G14659.17:cds"/>
    <property type="gene ID" value="G14659"/>
</dbReference>
<dbReference type="EnsemblMetazoa" id="G14659.15">
    <property type="protein sequence ID" value="G14659.15:cds"/>
    <property type="gene ID" value="G14659"/>
</dbReference>